<reference evidence="2 3" key="1">
    <citation type="submission" date="2015-01" db="EMBL/GenBank/DDBJ databases">
        <title>The Genome Sequence of Cladophialophora immunda CBS83496.</title>
        <authorList>
            <consortium name="The Broad Institute Genomics Platform"/>
            <person name="Cuomo C."/>
            <person name="de Hoog S."/>
            <person name="Gorbushina A."/>
            <person name="Stielow B."/>
            <person name="Teixiera M."/>
            <person name="Abouelleil A."/>
            <person name="Chapman S.B."/>
            <person name="Priest M."/>
            <person name="Young S.K."/>
            <person name="Wortman J."/>
            <person name="Nusbaum C."/>
            <person name="Birren B."/>
        </authorList>
    </citation>
    <scope>NUCLEOTIDE SEQUENCE [LARGE SCALE GENOMIC DNA]</scope>
    <source>
        <strain evidence="2 3">CBS 83496</strain>
    </source>
</reference>
<gene>
    <name evidence="2" type="ORF">PV07_10683</name>
</gene>
<dbReference type="EMBL" id="KN847045">
    <property type="protein sequence ID" value="KIW25007.1"/>
    <property type="molecule type" value="Genomic_DNA"/>
</dbReference>
<evidence type="ECO:0000313" key="2">
    <source>
        <dbReference type="EMBL" id="KIW25007.1"/>
    </source>
</evidence>
<proteinExistence type="predicted"/>
<dbReference type="AlphaFoldDB" id="A0A0D2AJI4"/>
<dbReference type="Proteomes" id="UP000054466">
    <property type="component" value="Unassembled WGS sequence"/>
</dbReference>
<keyword evidence="3" id="KW-1185">Reference proteome</keyword>
<name>A0A0D2AJI4_9EURO</name>
<dbReference type="GeneID" id="27349877"/>
<dbReference type="HOGENOM" id="CLU_711729_0_0_1"/>
<dbReference type="VEuPathDB" id="FungiDB:PV07_10683"/>
<feature type="region of interest" description="Disordered" evidence="1">
    <location>
        <begin position="343"/>
        <end position="366"/>
    </location>
</feature>
<evidence type="ECO:0000256" key="1">
    <source>
        <dbReference type="SAM" id="MobiDB-lite"/>
    </source>
</evidence>
<accession>A0A0D2AJI4</accession>
<protein>
    <submittedName>
        <fullName evidence="2">Uncharacterized protein</fullName>
    </submittedName>
</protein>
<dbReference type="RefSeq" id="XP_016245223.1">
    <property type="nucleotide sequence ID" value="XM_016398032.1"/>
</dbReference>
<evidence type="ECO:0000313" key="3">
    <source>
        <dbReference type="Proteomes" id="UP000054466"/>
    </source>
</evidence>
<feature type="compositionally biased region" description="Basic and acidic residues" evidence="1">
    <location>
        <begin position="343"/>
        <end position="354"/>
    </location>
</feature>
<dbReference type="OrthoDB" id="5140945at2759"/>
<organism evidence="2 3">
    <name type="scientific">Cladophialophora immunda</name>
    <dbReference type="NCBI Taxonomy" id="569365"/>
    <lineage>
        <taxon>Eukaryota</taxon>
        <taxon>Fungi</taxon>
        <taxon>Dikarya</taxon>
        <taxon>Ascomycota</taxon>
        <taxon>Pezizomycotina</taxon>
        <taxon>Eurotiomycetes</taxon>
        <taxon>Chaetothyriomycetidae</taxon>
        <taxon>Chaetothyriales</taxon>
        <taxon>Herpotrichiellaceae</taxon>
        <taxon>Cladophialophora</taxon>
    </lineage>
</organism>
<sequence>MAAQEKSRAQPYVSAAENVFIVISNYQKILSKATELGVQSAVRERLFSLVFDEYLPELRQYAASKGILGLRSPTRCREDQETVEGILTDLEELNIENHPNDEETEDDRDIMNIMNPLVLLLYQAIEREEVGTSDQEKEWGPLSGFKSFLSGLEFEKNIRPTKKEQGEHQTTAISFWPGLPTCIMTSLSNSSPNTRSRRIYVSATRDHFDGMDEVDKKARNLREDRLRSLEEGLSPENKNHIDLFKETLDLVRLAFLENMAIATPKGPEVTTYDYPTVEPDVTRPIRIQVRSFHAQAEMPGVYHERTPGVQLPVNFPFIVSTWNPRGEYYPACYLDKKRFEVTRPERAQDEEQRDKAKRKKDGGLPKIDSCAEWEGYLSWLNRPEPVLP</sequence>